<keyword evidence="2" id="KW-0812">Transmembrane</keyword>
<evidence type="ECO:0000256" key="1">
    <source>
        <dbReference type="SAM" id="MobiDB-lite"/>
    </source>
</evidence>
<dbReference type="EMBL" id="MAVT02000353">
    <property type="protein sequence ID" value="POS76584.1"/>
    <property type="molecule type" value="Genomic_DNA"/>
</dbReference>
<gene>
    <name evidence="3" type="ORF">DHEL01_v205025</name>
</gene>
<accession>A0A2P5I277</accession>
<dbReference type="AlphaFoldDB" id="A0A2P5I277"/>
<feature type="compositionally biased region" description="Basic and acidic residues" evidence="1">
    <location>
        <begin position="145"/>
        <end position="157"/>
    </location>
</feature>
<feature type="compositionally biased region" description="Basic and acidic residues" evidence="1">
    <location>
        <begin position="301"/>
        <end position="310"/>
    </location>
</feature>
<feature type="region of interest" description="Disordered" evidence="1">
    <location>
        <begin position="104"/>
        <end position="194"/>
    </location>
</feature>
<protein>
    <submittedName>
        <fullName evidence="3">Uncharacterized protein</fullName>
    </submittedName>
</protein>
<feature type="compositionally biased region" description="Basic and acidic residues" evidence="1">
    <location>
        <begin position="263"/>
        <end position="275"/>
    </location>
</feature>
<feature type="compositionally biased region" description="Acidic residues" evidence="1">
    <location>
        <begin position="236"/>
        <end position="247"/>
    </location>
</feature>
<evidence type="ECO:0000256" key="2">
    <source>
        <dbReference type="SAM" id="Phobius"/>
    </source>
</evidence>
<dbReference type="STRING" id="158607.A0A2P5I277"/>
<sequence length="332" mass="36978">MQSLVTVNNNVSLSLVSVTIAPSTALAIFTIALVFLALYLPPLPFRSARSSDKAISPSKHKYYDDIATHPTDQYGSRFASYFDYSNTWWYPHWNRNGAPDPIELRNHPPLTEGLPQPRATLALEDGRRRSGTGSRIILRATRRTKAGESDRVKENKPKNSRATHSGFLRSDTEEDLSEMENSMASGGGYSPPAWRRLGNGDKSIGFWRSGDNFLGYGGLPPPRFRSRSRESSPEYDSMDEDYDDEETLAAAIRTRLPTGSLSPEKERSPEPEYMKHPFHSKAANKIGHGNGNADATTNGEVRIKSEEPSAEEMKARLATLPQKDDPENCMFP</sequence>
<comment type="caution">
    <text evidence="3">The sequence shown here is derived from an EMBL/GenBank/DDBJ whole genome shotgun (WGS) entry which is preliminary data.</text>
</comment>
<keyword evidence="2" id="KW-0472">Membrane</keyword>
<dbReference type="InParanoid" id="A0A2P5I277"/>
<name>A0A2P5I277_DIAHE</name>
<keyword evidence="2" id="KW-1133">Transmembrane helix</keyword>
<evidence type="ECO:0000313" key="4">
    <source>
        <dbReference type="Proteomes" id="UP000094444"/>
    </source>
</evidence>
<feature type="region of interest" description="Disordered" evidence="1">
    <location>
        <begin position="217"/>
        <end position="310"/>
    </location>
</feature>
<feature type="transmembrane region" description="Helical" evidence="2">
    <location>
        <begin position="20"/>
        <end position="40"/>
    </location>
</feature>
<dbReference type="Proteomes" id="UP000094444">
    <property type="component" value="Unassembled WGS sequence"/>
</dbReference>
<organism evidence="3 4">
    <name type="scientific">Diaporthe helianthi</name>
    <dbReference type="NCBI Taxonomy" id="158607"/>
    <lineage>
        <taxon>Eukaryota</taxon>
        <taxon>Fungi</taxon>
        <taxon>Dikarya</taxon>
        <taxon>Ascomycota</taxon>
        <taxon>Pezizomycotina</taxon>
        <taxon>Sordariomycetes</taxon>
        <taxon>Sordariomycetidae</taxon>
        <taxon>Diaporthales</taxon>
        <taxon>Diaporthaceae</taxon>
        <taxon>Diaporthe</taxon>
    </lineage>
</organism>
<dbReference type="OrthoDB" id="4202871at2759"/>
<proteinExistence type="predicted"/>
<reference evidence="3" key="1">
    <citation type="submission" date="2017-09" db="EMBL/GenBank/DDBJ databases">
        <title>Polyketide synthases of a Diaporthe helianthi virulent isolate.</title>
        <authorList>
            <person name="Baroncelli R."/>
        </authorList>
    </citation>
    <scope>NUCLEOTIDE SEQUENCE [LARGE SCALE GENOMIC DNA]</scope>
    <source>
        <strain evidence="3">7/96</strain>
    </source>
</reference>
<evidence type="ECO:0000313" key="3">
    <source>
        <dbReference type="EMBL" id="POS76584.1"/>
    </source>
</evidence>
<keyword evidence="4" id="KW-1185">Reference proteome</keyword>